<dbReference type="NCBIfam" id="NF033709">
    <property type="entry name" value="PorV_fam"/>
    <property type="match status" value="1"/>
</dbReference>
<reference evidence="1 2" key="1">
    <citation type="submission" date="2016-11" db="EMBL/GenBank/DDBJ databases">
        <authorList>
            <person name="Jaros S."/>
            <person name="Januszkiewicz K."/>
            <person name="Wedrychowicz H."/>
        </authorList>
    </citation>
    <scope>NUCLEOTIDE SEQUENCE [LARGE SCALE GENOMIC DNA]</scope>
    <source>
        <strain evidence="1 2">DSM 25661</strain>
    </source>
</reference>
<dbReference type="AlphaFoldDB" id="A0A1M4WAL3"/>
<dbReference type="NCBIfam" id="NF033711">
    <property type="entry name" value="T9SS_PorQ"/>
    <property type="match status" value="1"/>
</dbReference>
<dbReference type="EMBL" id="FQTW01000005">
    <property type="protein sequence ID" value="SHE78308.1"/>
    <property type="molecule type" value="Genomic_DNA"/>
</dbReference>
<gene>
    <name evidence="1" type="ORF">SAMN05444278_105175</name>
</gene>
<organism evidence="1 2">
    <name type="scientific">Psychroflexus salarius</name>
    <dbReference type="NCBI Taxonomy" id="1155689"/>
    <lineage>
        <taxon>Bacteria</taxon>
        <taxon>Pseudomonadati</taxon>
        <taxon>Bacteroidota</taxon>
        <taxon>Flavobacteriia</taxon>
        <taxon>Flavobacteriales</taxon>
        <taxon>Flavobacteriaceae</taxon>
        <taxon>Psychroflexus</taxon>
    </lineage>
</organism>
<proteinExistence type="predicted"/>
<name>A0A1M4WAL3_9FLAO</name>
<evidence type="ECO:0008006" key="3">
    <source>
        <dbReference type="Google" id="ProtNLM"/>
    </source>
</evidence>
<evidence type="ECO:0000313" key="1">
    <source>
        <dbReference type="EMBL" id="SHE78308.1"/>
    </source>
</evidence>
<dbReference type="RefSeq" id="WP_073193100.1">
    <property type="nucleotide sequence ID" value="NZ_FQTW01000005.1"/>
</dbReference>
<dbReference type="Proteomes" id="UP000184462">
    <property type="component" value="Unassembled WGS sequence"/>
</dbReference>
<accession>A0A1M4WAL3</accession>
<keyword evidence="2" id="KW-1185">Reference proteome</keyword>
<protein>
    <recommendedName>
        <fullName evidence="3">Penicillin-binding protein</fullName>
    </recommendedName>
</protein>
<sequence length="336" mass="37858">MRILIGLILVCFTAFGQIGGRHTYEFLNLPNSPKISALGGKNITLVNSDPTSAISNPANINYLMDKQLSVNYMNYLADVNYGTAAYAYLLDRRTQVVQASLTYINYGNFDGYDEFGNNTQEFSGNEAAFQAGYASQIGRSDFYAGANINLITSKLEQYSSFAAALDLGLTYKYDKWDLVISGVIKNLGYQFKPFNEVRETLPFEIILGMSQQLKNVPVRWHITYDQAQIWNVAFRNTNRDEVDLEGNLAPDDPSFFNNILRHTIIGLELFPEGGFNIQLGYSFRRGEELRILEQRAFAGLSGGFSIRFNKVRFNYAYSRFNRAGASNFIGLGIDLY</sequence>
<dbReference type="OrthoDB" id="9809953at2"/>
<dbReference type="STRING" id="1155689.SAMN05444278_105175"/>
<evidence type="ECO:0000313" key="2">
    <source>
        <dbReference type="Proteomes" id="UP000184462"/>
    </source>
</evidence>